<keyword evidence="1" id="KW-1185">Reference proteome</keyword>
<evidence type="ECO:0000313" key="2">
    <source>
        <dbReference type="RefSeq" id="XP_011642547.1"/>
    </source>
</evidence>
<dbReference type="GeneID" id="105430607"/>
<accession>A0A6I9XCA8</accession>
<sequence>MQSVPPDSFFCHISLIRHVKLDAGHKSRWKIASLIKKGRRLTGFFFVHAYQDAFQDKRKNDVSLHARILHAFLSKFEFSKNKSQIDAEGSRSIFAECVDQCLNSYGKDNFSLFFKQLINFMH</sequence>
<dbReference type="RefSeq" id="XP_011642547.1">
    <property type="nucleotide sequence ID" value="XM_011644245.2"/>
</dbReference>
<organism evidence="1 2">
    <name type="scientific">Pogonomyrmex barbatus</name>
    <name type="common">red harvester ant</name>
    <dbReference type="NCBI Taxonomy" id="144034"/>
    <lineage>
        <taxon>Eukaryota</taxon>
        <taxon>Metazoa</taxon>
        <taxon>Ecdysozoa</taxon>
        <taxon>Arthropoda</taxon>
        <taxon>Hexapoda</taxon>
        <taxon>Insecta</taxon>
        <taxon>Pterygota</taxon>
        <taxon>Neoptera</taxon>
        <taxon>Endopterygota</taxon>
        <taxon>Hymenoptera</taxon>
        <taxon>Apocrita</taxon>
        <taxon>Aculeata</taxon>
        <taxon>Formicoidea</taxon>
        <taxon>Formicidae</taxon>
        <taxon>Myrmicinae</taxon>
        <taxon>Pogonomyrmex</taxon>
    </lineage>
</organism>
<dbReference type="AlphaFoldDB" id="A0A6I9XCA8"/>
<dbReference type="Proteomes" id="UP000504615">
    <property type="component" value="Unplaced"/>
</dbReference>
<evidence type="ECO:0000313" key="1">
    <source>
        <dbReference type="Proteomes" id="UP000504615"/>
    </source>
</evidence>
<protein>
    <submittedName>
        <fullName evidence="2">Uncharacterized protein LOC105430607</fullName>
    </submittedName>
</protein>
<dbReference type="KEGG" id="pbar:105430607"/>
<gene>
    <name evidence="2" type="primary">LOC105430607</name>
</gene>
<proteinExistence type="predicted"/>
<reference evidence="2" key="1">
    <citation type="submission" date="2025-08" db="UniProtKB">
        <authorList>
            <consortium name="RefSeq"/>
        </authorList>
    </citation>
    <scope>IDENTIFICATION</scope>
</reference>
<name>A0A6I9XCA8_9HYME</name>